<evidence type="ECO:0000256" key="6">
    <source>
        <dbReference type="ARBA" id="ARBA00022454"/>
    </source>
</evidence>
<accession>A0AAV2N456</accession>
<dbReference type="GO" id="GO:0005694">
    <property type="term" value="C:chromosome"/>
    <property type="evidence" value="ECO:0007669"/>
    <property type="project" value="UniProtKB-SubCell"/>
</dbReference>
<sequence>MESGEKITRMEDILNKNTAPMQTKDVLESSSSIKKREKEYIPRGKPKSGRIWKEEKTKFSSIIKTRGIRLSLSKKQKLREDLKRVKEMSREIKARKQAEKETKKQRRRENLKRAEENRKKSEIVQVIKNPAKIKRMKKKQLRMIEKRDTINM</sequence>
<evidence type="ECO:0000256" key="5">
    <source>
        <dbReference type="ARBA" id="ARBA00016738"/>
    </source>
</evidence>
<feature type="region of interest" description="Disordered" evidence="14">
    <location>
        <begin position="89"/>
        <end position="123"/>
    </location>
</feature>
<feature type="compositionally biased region" description="Basic and acidic residues" evidence="14">
    <location>
        <begin position="111"/>
        <end position="122"/>
    </location>
</feature>
<comment type="function">
    <text evidence="13">Required for proper chromosome segregation during mitosis and error-free mitotic progression.</text>
</comment>
<evidence type="ECO:0000313" key="16">
    <source>
        <dbReference type="Proteomes" id="UP001497644"/>
    </source>
</evidence>
<evidence type="ECO:0000256" key="9">
    <source>
        <dbReference type="ARBA" id="ARBA00022553"/>
    </source>
</evidence>
<dbReference type="Pfam" id="PF03879">
    <property type="entry name" value="Cgr1"/>
    <property type="match status" value="1"/>
</dbReference>
<dbReference type="GO" id="GO:0005730">
    <property type="term" value="C:nucleolus"/>
    <property type="evidence" value="ECO:0007669"/>
    <property type="project" value="UniProtKB-SubCell"/>
</dbReference>
<reference evidence="15 16" key="1">
    <citation type="submission" date="2024-04" db="EMBL/GenBank/DDBJ databases">
        <authorList>
            <consortium name="Molecular Ecology Group"/>
        </authorList>
    </citation>
    <scope>NUCLEOTIDE SEQUENCE [LARGE SCALE GENOMIC DNA]</scope>
</reference>
<dbReference type="InterPro" id="IPR026570">
    <property type="entry name" value="CCDC86"/>
</dbReference>
<evidence type="ECO:0000256" key="10">
    <source>
        <dbReference type="ARBA" id="ARBA00022934"/>
    </source>
</evidence>
<dbReference type="GO" id="GO:0006364">
    <property type="term" value="P:rRNA processing"/>
    <property type="evidence" value="ECO:0007669"/>
    <property type="project" value="UniProtKB-KW"/>
</dbReference>
<evidence type="ECO:0000256" key="13">
    <source>
        <dbReference type="ARBA" id="ARBA00093307"/>
    </source>
</evidence>
<name>A0AAV2N456_9HYME</name>
<keyword evidence="10" id="KW-0164">Citrullination</keyword>
<evidence type="ECO:0000313" key="15">
    <source>
        <dbReference type="EMBL" id="CAL1674460.1"/>
    </source>
</evidence>
<dbReference type="PANTHER" id="PTHR13557:SF1">
    <property type="entry name" value="COILED-COIL DOMAIN-CONTAINING PROTEIN 86"/>
    <property type="match status" value="1"/>
</dbReference>
<evidence type="ECO:0000256" key="3">
    <source>
        <dbReference type="ARBA" id="ARBA00004604"/>
    </source>
</evidence>
<evidence type="ECO:0000256" key="11">
    <source>
        <dbReference type="ARBA" id="ARBA00023054"/>
    </source>
</evidence>
<dbReference type="InterPro" id="IPR005579">
    <property type="entry name" value="Cgr1-like"/>
</dbReference>
<comment type="subcellular location">
    <subcellularLocation>
        <location evidence="2">Chromosome</location>
    </subcellularLocation>
    <subcellularLocation>
        <location evidence="3">Nucleus</location>
        <location evidence="3">Nucleolus</location>
    </subcellularLocation>
</comment>
<dbReference type="PANTHER" id="PTHR13557">
    <property type="entry name" value="COILED-COIL DOMAIN-CONTAINING PROTEIN 86"/>
    <property type="match status" value="1"/>
</dbReference>
<evidence type="ECO:0000256" key="14">
    <source>
        <dbReference type="SAM" id="MobiDB-lite"/>
    </source>
</evidence>
<evidence type="ECO:0000256" key="1">
    <source>
        <dbReference type="ARBA" id="ARBA00004090"/>
    </source>
</evidence>
<keyword evidence="8" id="KW-0698">rRNA processing</keyword>
<feature type="compositionally biased region" description="Basic and acidic residues" evidence="14">
    <location>
        <begin position="89"/>
        <end position="102"/>
    </location>
</feature>
<dbReference type="EMBL" id="OZ034824">
    <property type="protein sequence ID" value="CAL1674460.1"/>
    <property type="molecule type" value="Genomic_DNA"/>
</dbReference>
<feature type="compositionally biased region" description="Basic and acidic residues" evidence="14">
    <location>
        <begin position="1"/>
        <end position="14"/>
    </location>
</feature>
<evidence type="ECO:0000256" key="2">
    <source>
        <dbReference type="ARBA" id="ARBA00004286"/>
    </source>
</evidence>
<feature type="region of interest" description="Disordered" evidence="14">
    <location>
        <begin position="1"/>
        <end position="34"/>
    </location>
</feature>
<gene>
    <name evidence="15" type="ORF">LPLAT_LOCUS1128</name>
</gene>
<organism evidence="15 16">
    <name type="scientific">Lasius platythorax</name>
    <dbReference type="NCBI Taxonomy" id="488582"/>
    <lineage>
        <taxon>Eukaryota</taxon>
        <taxon>Metazoa</taxon>
        <taxon>Ecdysozoa</taxon>
        <taxon>Arthropoda</taxon>
        <taxon>Hexapoda</taxon>
        <taxon>Insecta</taxon>
        <taxon>Pterygota</taxon>
        <taxon>Neoptera</taxon>
        <taxon>Endopterygota</taxon>
        <taxon>Hymenoptera</taxon>
        <taxon>Apocrita</taxon>
        <taxon>Aculeata</taxon>
        <taxon>Formicoidea</taxon>
        <taxon>Formicidae</taxon>
        <taxon>Formicinae</taxon>
        <taxon>Lasius</taxon>
        <taxon>Lasius</taxon>
    </lineage>
</organism>
<keyword evidence="6" id="KW-0158">Chromosome</keyword>
<keyword evidence="16" id="KW-1185">Reference proteome</keyword>
<evidence type="ECO:0000256" key="12">
    <source>
        <dbReference type="ARBA" id="ARBA00023242"/>
    </source>
</evidence>
<keyword evidence="7" id="KW-0690">Ribosome biogenesis</keyword>
<keyword evidence="9" id="KW-0597">Phosphoprotein</keyword>
<proteinExistence type="inferred from homology"/>
<dbReference type="Proteomes" id="UP001497644">
    <property type="component" value="Chromosome 1"/>
</dbReference>
<protein>
    <recommendedName>
        <fullName evidence="5">Coiled-coil domain-containing protein 86</fullName>
    </recommendedName>
</protein>
<keyword evidence="12" id="KW-0539">Nucleus</keyword>
<evidence type="ECO:0000256" key="7">
    <source>
        <dbReference type="ARBA" id="ARBA00022517"/>
    </source>
</evidence>
<comment type="similarity">
    <text evidence="4">Belongs to the CGR1 family.</text>
</comment>
<evidence type="ECO:0000256" key="4">
    <source>
        <dbReference type="ARBA" id="ARBA00007869"/>
    </source>
</evidence>
<keyword evidence="11" id="KW-0175">Coiled coil</keyword>
<dbReference type="AlphaFoldDB" id="A0AAV2N456"/>
<evidence type="ECO:0000256" key="8">
    <source>
        <dbReference type="ARBA" id="ARBA00022552"/>
    </source>
</evidence>
<comment type="function">
    <text evidence="1">Involved in nucleolar integrity and required for processing of the pre-rRNA for the 60S ribosome subunit.</text>
</comment>